<comment type="similarity">
    <text evidence="2 10">Belongs to the ketopantoate reductase family.</text>
</comment>
<dbReference type="SUPFAM" id="SSF51735">
    <property type="entry name" value="NAD(P)-binding Rossmann-fold domains"/>
    <property type="match status" value="1"/>
</dbReference>
<dbReference type="InterPro" id="IPR013332">
    <property type="entry name" value="KPR_N"/>
</dbReference>
<evidence type="ECO:0000256" key="7">
    <source>
        <dbReference type="ARBA" id="ARBA00023002"/>
    </source>
</evidence>
<evidence type="ECO:0000256" key="6">
    <source>
        <dbReference type="ARBA" id="ARBA00022857"/>
    </source>
</evidence>
<dbReference type="InterPro" id="IPR003710">
    <property type="entry name" value="ApbA"/>
</dbReference>
<dbReference type="UniPathway" id="UPA00028">
    <property type="reaction ID" value="UER00004"/>
</dbReference>
<proteinExistence type="inferred from homology"/>
<dbReference type="EC" id="1.1.1.169" evidence="3 10"/>
<reference evidence="13 14" key="1">
    <citation type="submission" date="2019-07" db="EMBL/GenBank/DDBJ databases">
        <title>Sphingomonas AE3 Genome sequencing and assembly.</title>
        <authorList>
            <person name="Kim H."/>
        </authorList>
    </citation>
    <scope>NUCLEOTIDE SEQUENCE [LARGE SCALE GENOMIC DNA]</scope>
    <source>
        <strain evidence="13 14">AE3</strain>
    </source>
</reference>
<dbReference type="Gene3D" id="3.40.50.720">
    <property type="entry name" value="NAD(P)-binding Rossmann-like Domain"/>
    <property type="match status" value="1"/>
</dbReference>
<dbReference type="KEGG" id="sxa:FMM02_03975"/>
<keyword evidence="14" id="KW-1185">Reference proteome</keyword>
<dbReference type="GO" id="GO:0005737">
    <property type="term" value="C:cytoplasm"/>
    <property type="evidence" value="ECO:0007669"/>
    <property type="project" value="TreeGrafter"/>
</dbReference>
<dbReference type="SUPFAM" id="SSF48179">
    <property type="entry name" value="6-phosphogluconate dehydrogenase C-terminal domain-like"/>
    <property type="match status" value="1"/>
</dbReference>
<keyword evidence="5 10" id="KW-0566">Pantothenate biosynthesis</keyword>
<dbReference type="InterPro" id="IPR013752">
    <property type="entry name" value="KPA_reductase"/>
</dbReference>
<accession>A0A516IQY8</accession>
<comment type="pathway">
    <text evidence="1 10">Cofactor biosynthesis; (R)-pantothenate biosynthesis; (R)-pantoate from 3-methyl-2-oxobutanoate: step 2/2.</text>
</comment>
<comment type="catalytic activity">
    <reaction evidence="9 10">
        <text>(R)-pantoate + NADP(+) = 2-dehydropantoate + NADPH + H(+)</text>
        <dbReference type="Rhea" id="RHEA:16233"/>
        <dbReference type="ChEBI" id="CHEBI:11561"/>
        <dbReference type="ChEBI" id="CHEBI:15378"/>
        <dbReference type="ChEBI" id="CHEBI:15980"/>
        <dbReference type="ChEBI" id="CHEBI:57783"/>
        <dbReference type="ChEBI" id="CHEBI:58349"/>
        <dbReference type="EC" id="1.1.1.169"/>
    </reaction>
</comment>
<evidence type="ECO:0000256" key="9">
    <source>
        <dbReference type="ARBA" id="ARBA00048793"/>
    </source>
</evidence>
<dbReference type="Gene3D" id="1.10.1040.10">
    <property type="entry name" value="N-(1-d-carboxylethyl)-l-norvaline Dehydrogenase, domain 2"/>
    <property type="match status" value="1"/>
</dbReference>
<organism evidence="13 14">
    <name type="scientific">Sphingomonas xanthus</name>
    <dbReference type="NCBI Taxonomy" id="2594473"/>
    <lineage>
        <taxon>Bacteria</taxon>
        <taxon>Pseudomonadati</taxon>
        <taxon>Pseudomonadota</taxon>
        <taxon>Alphaproteobacteria</taxon>
        <taxon>Sphingomonadales</taxon>
        <taxon>Sphingomonadaceae</taxon>
        <taxon>Sphingomonas</taxon>
    </lineage>
</organism>
<evidence type="ECO:0000256" key="5">
    <source>
        <dbReference type="ARBA" id="ARBA00022655"/>
    </source>
</evidence>
<dbReference type="PROSITE" id="PS51257">
    <property type="entry name" value="PROKAR_LIPOPROTEIN"/>
    <property type="match status" value="1"/>
</dbReference>
<dbReference type="PANTHER" id="PTHR43765:SF2">
    <property type="entry name" value="2-DEHYDROPANTOATE 2-REDUCTASE"/>
    <property type="match status" value="1"/>
</dbReference>
<dbReference type="GO" id="GO:0050661">
    <property type="term" value="F:NADP binding"/>
    <property type="evidence" value="ECO:0007669"/>
    <property type="project" value="TreeGrafter"/>
</dbReference>
<dbReference type="AlphaFoldDB" id="A0A516IQY8"/>
<evidence type="ECO:0000313" key="14">
    <source>
        <dbReference type="Proteomes" id="UP000321857"/>
    </source>
</evidence>
<dbReference type="EMBL" id="CP041659">
    <property type="protein sequence ID" value="QDP19194.1"/>
    <property type="molecule type" value="Genomic_DNA"/>
</dbReference>
<dbReference type="NCBIfam" id="TIGR00745">
    <property type="entry name" value="apbA_panE"/>
    <property type="match status" value="1"/>
</dbReference>
<dbReference type="OrthoDB" id="9796561at2"/>
<dbReference type="Pfam" id="PF02558">
    <property type="entry name" value="ApbA"/>
    <property type="match status" value="1"/>
</dbReference>
<evidence type="ECO:0000259" key="12">
    <source>
        <dbReference type="Pfam" id="PF08546"/>
    </source>
</evidence>
<evidence type="ECO:0000259" key="11">
    <source>
        <dbReference type="Pfam" id="PF02558"/>
    </source>
</evidence>
<evidence type="ECO:0000256" key="1">
    <source>
        <dbReference type="ARBA" id="ARBA00004994"/>
    </source>
</evidence>
<evidence type="ECO:0000313" key="13">
    <source>
        <dbReference type="EMBL" id="QDP19194.1"/>
    </source>
</evidence>
<evidence type="ECO:0000256" key="3">
    <source>
        <dbReference type="ARBA" id="ARBA00013014"/>
    </source>
</evidence>
<keyword evidence="7 10" id="KW-0560">Oxidoreductase</keyword>
<dbReference type="InterPro" id="IPR036291">
    <property type="entry name" value="NAD(P)-bd_dom_sf"/>
</dbReference>
<protein>
    <recommendedName>
        <fullName evidence="4 10">2-dehydropantoate 2-reductase</fullName>
        <ecNumber evidence="3 10">1.1.1.169</ecNumber>
    </recommendedName>
    <alternativeName>
        <fullName evidence="8 10">Ketopantoate reductase</fullName>
    </alternativeName>
</protein>
<evidence type="ECO:0000256" key="2">
    <source>
        <dbReference type="ARBA" id="ARBA00007870"/>
    </source>
</evidence>
<evidence type="ECO:0000256" key="8">
    <source>
        <dbReference type="ARBA" id="ARBA00032024"/>
    </source>
</evidence>
<keyword evidence="6 10" id="KW-0521">NADP</keyword>
<feature type="domain" description="Ketopantoate reductase C-terminal" evidence="12">
    <location>
        <begin position="176"/>
        <end position="315"/>
    </location>
</feature>
<gene>
    <name evidence="13" type="ORF">FMM02_03975</name>
</gene>
<evidence type="ECO:0000256" key="10">
    <source>
        <dbReference type="RuleBase" id="RU362068"/>
    </source>
</evidence>
<dbReference type="InterPro" id="IPR013328">
    <property type="entry name" value="6PGD_dom2"/>
</dbReference>
<dbReference type="PANTHER" id="PTHR43765">
    <property type="entry name" value="2-DEHYDROPANTOATE 2-REDUCTASE-RELATED"/>
    <property type="match status" value="1"/>
</dbReference>
<comment type="function">
    <text evidence="10">Catalyzes the NADPH-dependent reduction of ketopantoate into pantoic acid.</text>
</comment>
<dbReference type="Pfam" id="PF08546">
    <property type="entry name" value="ApbA_C"/>
    <property type="match status" value="1"/>
</dbReference>
<sequence length="336" mass="35328">MRVAILGAGSIGGFVGGCWQAAGLDISFIGRPAFARDIARHGLVLSDYDGWSATLPAADVAYGIDPATLADADLIVLCVKSGATGDAARQVADHARPGTAVLSLQNGISNVDVLREILGPGFPVFRGMVPFNVAYLGNGQFHKGVAGQLYADDVPAMRQLSAAIGPSPAAVNLSQDMLGIAWGKLLINLNNAINALSGQPLLPELRNRGYRRVFAASMREGLTLLKSAGIRPAKVGAVGPRLLPWVIAAPDLLFNSLFLKGWKIDDRARSSMADDLARGRKTEVDFINGEVVGLAERLGRDAPVNRRIVALVNAAENGAGPLQPDALCRAALGRQR</sequence>
<dbReference type="GO" id="GO:0008677">
    <property type="term" value="F:2-dehydropantoate 2-reductase activity"/>
    <property type="evidence" value="ECO:0007669"/>
    <property type="project" value="UniProtKB-EC"/>
</dbReference>
<name>A0A516IQY8_9SPHN</name>
<dbReference type="NCBIfam" id="NF006083">
    <property type="entry name" value="PRK08229.1"/>
    <property type="match status" value="1"/>
</dbReference>
<evidence type="ECO:0000256" key="4">
    <source>
        <dbReference type="ARBA" id="ARBA00019465"/>
    </source>
</evidence>
<dbReference type="InterPro" id="IPR008927">
    <property type="entry name" value="6-PGluconate_DH-like_C_sf"/>
</dbReference>
<feature type="domain" description="Ketopantoate reductase N-terminal" evidence="11">
    <location>
        <begin position="3"/>
        <end position="151"/>
    </location>
</feature>
<dbReference type="InterPro" id="IPR050838">
    <property type="entry name" value="Ketopantoate_reductase"/>
</dbReference>
<dbReference type="Proteomes" id="UP000321857">
    <property type="component" value="Chromosome"/>
</dbReference>
<dbReference type="GO" id="GO:0015940">
    <property type="term" value="P:pantothenate biosynthetic process"/>
    <property type="evidence" value="ECO:0007669"/>
    <property type="project" value="UniProtKB-UniPathway"/>
</dbReference>